<gene>
    <name evidence="2" type="ORF">ACFPCV_09960</name>
</gene>
<sequence>MMLSGMEIPPDTKDWTWVLERPCPECGLDTSTFHHDEVPAMLRANAAAWRAVLAGPSVRQRPAPTTWSPLEYAAHVRDTCRVYTERLHLMLTEDAPAYPNWDQDATAVTDRYGEQDPATVAAELTEAANTLADRFAEVTGDQWQRTGTRSDGAHFTVDTFARYFIHDPVHHLHDVTGQ</sequence>
<dbReference type="EMBL" id="JBHSIS010000004">
    <property type="protein sequence ID" value="MFC4853830.1"/>
    <property type="molecule type" value="Genomic_DNA"/>
</dbReference>
<dbReference type="InterPro" id="IPR024775">
    <property type="entry name" value="DinB-like"/>
</dbReference>
<name>A0ABV9RWW1_9PSEU</name>
<evidence type="ECO:0000313" key="2">
    <source>
        <dbReference type="EMBL" id="MFC4853830.1"/>
    </source>
</evidence>
<dbReference type="InterPro" id="IPR034660">
    <property type="entry name" value="DinB/YfiT-like"/>
</dbReference>
<feature type="domain" description="DinB-like" evidence="1">
    <location>
        <begin position="58"/>
        <end position="173"/>
    </location>
</feature>
<dbReference type="Pfam" id="PF12867">
    <property type="entry name" value="DinB_2"/>
    <property type="match status" value="1"/>
</dbReference>
<evidence type="ECO:0000259" key="1">
    <source>
        <dbReference type="Pfam" id="PF12867"/>
    </source>
</evidence>
<evidence type="ECO:0000313" key="3">
    <source>
        <dbReference type="Proteomes" id="UP001595859"/>
    </source>
</evidence>
<accession>A0ABV9RWW1</accession>
<comment type="caution">
    <text evidence="2">The sequence shown here is derived from an EMBL/GenBank/DDBJ whole genome shotgun (WGS) entry which is preliminary data.</text>
</comment>
<proteinExistence type="predicted"/>
<reference evidence="3" key="1">
    <citation type="journal article" date="2019" name="Int. J. Syst. Evol. Microbiol.">
        <title>The Global Catalogue of Microorganisms (GCM) 10K type strain sequencing project: providing services to taxonomists for standard genome sequencing and annotation.</title>
        <authorList>
            <consortium name="The Broad Institute Genomics Platform"/>
            <consortium name="The Broad Institute Genome Sequencing Center for Infectious Disease"/>
            <person name="Wu L."/>
            <person name="Ma J."/>
        </authorList>
    </citation>
    <scope>NUCLEOTIDE SEQUENCE [LARGE SCALE GENOMIC DNA]</scope>
    <source>
        <strain evidence="3">ZS-22-S1</strain>
    </source>
</reference>
<dbReference type="Gene3D" id="1.20.120.450">
    <property type="entry name" value="dinb family like domain"/>
    <property type="match status" value="1"/>
</dbReference>
<dbReference type="RefSeq" id="WP_378055802.1">
    <property type="nucleotide sequence ID" value="NZ_JBHSIS010000004.1"/>
</dbReference>
<dbReference type="SUPFAM" id="SSF109854">
    <property type="entry name" value="DinB/YfiT-like putative metalloenzymes"/>
    <property type="match status" value="1"/>
</dbReference>
<organism evidence="2 3">
    <name type="scientific">Actinophytocola glycyrrhizae</name>
    <dbReference type="NCBI Taxonomy" id="2044873"/>
    <lineage>
        <taxon>Bacteria</taxon>
        <taxon>Bacillati</taxon>
        <taxon>Actinomycetota</taxon>
        <taxon>Actinomycetes</taxon>
        <taxon>Pseudonocardiales</taxon>
        <taxon>Pseudonocardiaceae</taxon>
    </lineage>
</organism>
<keyword evidence="3" id="KW-1185">Reference proteome</keyword>
<dbReference type="Proteomes" id="UP001595859">
    <property type="component" value="Unassembled WGS sequence"/>
</dbReference>
<protein>
    <submittedName>
        <fullName evidence="2">DinB family protein</fullName>
    </submittedName>
</protein>